<dbReference type="SMART" id="SM00360">
    <property type="entry name" value="RRM"/>
    <property type="match status" value="1"/>
</dbReference>
<feature type="compositionally biased region" description="Basic and acidic residues" evidence="11">
    <location>
        <begin position="363"/>
        <end position="416"/>
    </location>
</feature>
<dbReference type="GO" id="GO:0005634">
    <property type="term" value="C:nucleus"/>
    <property type="evidence" value="ECO:0007669"/>
    <property type="project" value="UniProtKB-SubCell"/>
</dbReference>
<keyword evidence="5 9" id="KW-0694">RNA-binding</keyword>
<dbReference type="AlphaFoldDB" id="A0AAV9XEY7"/>
<dbReference type="CDD" id="cd01921">
    <property type="entry name" value="cyclophilin_RRM"/>
    <property type="match status" value="1"/>
</dbReference>
<evidence type="ECO:0000256" key="2">
    <source>
        <dbReference type="ARBA" id="ARBA00002388"/>
    </source>
</evidence>
<evidence type="ECO:0000313" key="15">
    <source>
        <dbReference type="Proteomes" id="UP001365542"/>
    </source>
</evidence>
<dbReference type="CDD" id="cd12235">
    <property type="entry name" value="RRM_PPIL4"/>
    <property type="match status" value="1"/>
</dbReference>
<dbReference type="Proteomes" id="UP001365542">
    <property type="component" value="Unassembled WGS sequence"/>
</dbReference>
<feature type="compositionally biased region" description="Basic and acidic residues" evidence="11">
    <location>
        <begin position="444"/>
        <end position="480"/>
    </location>
</feature>
<dbReference type="Gene3D" id="2.40.100.10">
    <property type="entry name" value="Cyclophilin-like"/>
    <property type="match status" value="1"/>
</dbReference>
<dbReference type="PANTHER" id="PTHR45843">
    <property type="entry name" value="PEPTIDYL-PROLYL CIS-TRANS ISOMERASE-LIKE 4"/>
    <property type="match status" value="1"/>
</dbReference>
<comment type="catalytic activity">
    <reaction evidence="1 10">
        <text>[protein]-peptidylproline (omega=180) = [protein]-peptidylproline (omega=0)</text>
        <dbReference type="Rhea" id="RHEA:16237"/>
        <dbReference type="Rhea" id="RHEA-COMP:10747"/>
        <dbReference type="Rhea" id="RHEA-COMP:10748"/>
        <dbReference type="ChEBI" id="CHEBI:83833"/>
        <dbReference type="ChEBI" id="CHEBI:83834"/>
        <dbReference type="EC" id="5.2.1.8"/>
    </reaction>
</comment>
<keyword evidence="6 10" id="KW-0697">Rotamase</keyword>
<evidence type="ECO:0000256" key="5">
    <source>
        <dbReference type="ARBA" id="ARBA00022884"/>
    </source>
</evidence>
<dbReference type="Gene3D" id="3.30.70.330">
    <property type="match status" value="1"/>
</dbReference>
<evidence type="ECO:0000256" key="6">
    <source>
        <dbReference type="ARBA" id="ARBA00023110"/>
    </source>
</evidence>
<comment type="function">
    <text evidence="2 10">PPIases accelerate the folding of proteins. It catalyzes the cis-trans isomerization of proline imidic peptide bonds in oligopeptides.</text>
</comment>
<dbReference type="InterPro" id="IPR012677">
    <property type="entry name" value="Nucleotide-bd_a/b_plait_sf"/>
</dbReference>
<feature type="domain" description="RRM" evidence="13">
    <location>
        <begin position="249"/>
        <end position="327"/>
    </location>
</feature>
<feature type="region of interest" description="Disordered" evidence="11">
    <location>
        <begin position="204"/>
        <end position="224"/>
    </location>
</feature>
<keyword evidence="8 10" id="KW-0539">Nucleus</keyword>
<dbReference type="SUPFAM" id="SSF50891">
    <property type="entry name" value="Cyclophilin-like"/>
    <property type="match status" value="1"/>
</dbReference>
<dbReference type="InterPro" id="IPR029000">
    <property type="entry name" value="Cyclophilin-like_dom_sf"/>
</dbReference>
<dbReference type="EMBL" id="JAVHJO010000006">
    <property type="protein sequence ID" value="KAK6539557.1"/>
    <property type="molecule type" value="Genomic_DNA"/>
</dbReference>
<organism evidence="14 15">
    <name type="scientific">Orbilia ellipsospora</name>
    <dbReference type="NCBI Taxonomy" id="2528407"/>
    <lineage>
        <taxon>Eukaryota</taxon>
        <taxon>Fungi</taxon>
        <taxon>Dikarya</taxon>
        <taxon>Ascomycota</taxon>
        <taxon>Pezizomycotina</taxon>
        <taxon>Orbiliomycetes</taxon>
        <taxon>Orbiliales</taxon>
        <taxon>Orbiliaceae</taxon>
        <taxon>Orbilia</taxon>
    </lineage>
</organism>
<feature type="region of interest" description="Disordered" evidence="11">
    <location>
        <begin position="333"/>
        <end position="480"/>
    </location>
</feature>
<protein>
    <recommendedName>
        <fullName evidence="10">Peptidyl-prolyl cis-trans isomerase</fullName>
        <shortName evidence="10">PPIase</shortName>
        <ecNumber evidence="10">5.2.1.8</ecNumber>
    </recommendedName>
</protein>
<evidence type="ECO:0000259" key="12">
    <source>
        <dbReference type="PROSITE" id="PS50072"/>
    </source>
</evidence>
<dbReference type="GO" id="GO:0003755">
    <property type="term" value="F:peptidyl-prolyl cis-trans isomerase activity"/>
    <property type="evidence" value="ECO:0007669"/>
    <property type="project" value="UniProtKB-UniRule"/>
</dbReference>
<reference evidence="14 15" key="1">
    <citation type="submission" date="2019-10" db="EMBL/GenBank/DDBJ databases">
        <authorList>
            <person name="Palmer J.M."/>
        </authorList>
    </citation>
    <scope>NUCLEOTIDE SEQUENCE [LARGE SCALE GENOMIC DNA]</scope>
    <source>
        <strain evidence="14 15">TWF694</strain>
    </source>
</reference>
<comment type="caution">
    <text evidence="14">The sequence shown here is derived from an EMBL/GenBank/DDBJ whole genome shotgun (WGS) entry which is preliminary data.</text>
</comment>
<dbReference type="InterPro" id="IPR000504">
    <property type="entry name" value="RRM_dom"/>
</dbReference>
<dbReference type="EC" id="5.2.1.8" evidence="10"/>
<evidence type="ECO:0000256" key="1">
    <source>
        <dbReference type="ARBA" id="ARBA00000971"/>
    </source>
</evidence>
<dbReference type="FunFam" id="2.40.100.10:FF:000015">
    <property type="entry name" value="Peptidyl-prolyl cis-trans isomerase"/>
    <property type="match status" value="1"/>
</dbReference>
<evidence type="ECO:0000256" key="9">
    <source>
        <dbReference type="PROSITE-ProRule" id="PRU00176"/>
    </source>
</evidence>
<evidence type="ECO:0000256" key="4">
    <source>
        <dbReference type="ARBA" id="ARBA00010739"/>
    </source>
</evidence>
<evidence type="ECO:0000256" key="7">
    <source>
        <dbReference type="ARBA" id="ARBA00023235"/>
    </source>
</evidence>
<accession>A0AAV9XEY7</accession>
<feature type="compositionally biased region" description="Acidic residues" evidence="11">
    <location>
        <begin position="204"/>
        <end position="216"/>
    </location>
</feature>
<dbReference type="InterPro" id="IPR035542">
    <property type="entry name" value="CRIP"/>
</dbReference>
<dbReference type="PANTHER" id="PTHR45843:SF1">
    <property type="entry name" value="PEPTIDYL-PROLYL CIS-TRANS ISOMERASE-LIKE 4"/>
    <property type="match status" value="1"/>
</dbReference>
<evidence type="ECO:0000313" key="14">
    <source>
        <dbReference type="EMBL" id="KAK6539557.1"/>
    </source>
</evidence>
<evidence type="ECO:0000256" key="8">
    <source>
        <dbReference type="ARBA" id="ARBA00023242"/>
    </source>
</evidence>
<comment type="similarity">
    <text evidence="4 10">Belongs to the cyclophilin-type PPIase family. PPIL4 subfamily.</text>
</comment>
<proteinExistence type="inferred from homology"/>
<name>A0AAV9XEY7_9PEZI</name>
<dbReference type="InterPro" id="IPR035979">
    <property type="entry name" value="RBD_domain_sf"/>
</dbReference>
<dbReference type="Pfam" id="PF00160">
    <property type="entry name" value="Pro_isomerase"/>
    <property type="match status" value="1"/>
</dbReference>
<evidence type="ECO:0000256" key="11">
    <source>
        <dbReference type="SAM" id="MobiDB-lite"/>
    </source>
</evidence>
<dbReference type="FunFam" id="3.30.70.330:FF:000377">
    <property type="entry name" value="Peptidyl-prolyl cis-trans isomerase"/>
    <property type="match status" value="1"/>
</dbReference>
<dbReference type="GO" id="GO:0003723">
    <property type="term" value="F:RNA binding"/>
    <property type="evidence" value="ECO:0007669"/>
    <property type="project" value="UniProtKB-UniRule"/>
</dbReference>
<feature type="domain" description="PPIase cyclophilin-type" evidence="12">
    <location>
        <begin position="6"/>
        <end position="172"/>
    </location>
</feature>
<dbReference type="InterPro" id="IPR002130">
    <property type="entry name" value="Cyclophilin-type_PPIase_dom"/>
</dbReference>
<dbReference type="Pfam" id="PF00076">
    <property type="entry name" value="RRM_1"/>
    <property type="match status" value="1"/>
</dbReference>
<dbReference type="SUPFAM" id="SSF54928">
    <property type="entry name" value="RNA-binding domain, RBD"/>
    <property type="match status" value="1"/>
</dbReference>
<keyword evidence="15" id="KW-1185">Reference proteome</keyword>
<dbReference type="PROSITE" id="PS50102">
    <property type="entry name" value="RRM"/>
    <property type="match status" value="1"/>
</dbReference>
<evidence type="ECO:0000256" key="10">
    <source>
        <dbReference type="RuleBase" id="RU365081"/>
    </source>
</evidence>
<evidence type="ECO:0000256" key="3">
    <source>
        <dbReference type="ARBA" id="ARBA00004123"/>
    </source>
</evidence>
<gene>
    <name evidence="14" type="primary">CYP6</name>
    <name evidence="14" type="ORF">TWF694_009768</name>
</gene>
<dbReference type="PROSITE" id="PS50072">
    <property type="entry name" value="CSA_PPIASE_2"/>
    <property type="match status" value="1"/>
</dbReference>
<keyword evidence="7 10" id="KW-0413">Isomerase</keyword>
<dbReference type="PRINTS" id="PR00153">
    <property type="entry name" value="CSAPPISMRASE"/>
</dbReference>
<dbReference type="InterPro" id="IPR035538">
    <property type="entry name" value="Cyclophilin_PPIL4"/>
</dbReference>
<comment type="subcellular location">
    <subcellularLocation>
        <location evidence="3 10">Nucleus</location>
    </subcellularLocation>
</comment>
<sequence>MSVLLETSAGDIVIDLLVDDAPRTCLNFLKLCKMRYYNFCPFYNVQKDFSCQTGDPIGPGQAGSDGGSSIWGLLDGSSKKYFDSEISPKLKHTERGTVSMATAPANSDDDGKRISGSQFLITLGDNLDHLDGKGSIFGRVVEGFDTLEAINAAFCDDKGWPLKDIRIRHTIVLDDPFDDPPGFVEPVESPVPTKAQLATVRIGEDEDLDEEVDEETAERQRREREARAQALTLEMVGDLPFADVKPPENVLFVCKLNPVTQGEDLELIFSRFGKILSCEVIRDKRTGDSLQYAFIEFENQKDCEQAYFKMDGVLIDDHRIHVDFSQSVSKLSDSWRTSTNDKRRAHANKRGFGGSSQLQGKQQYREGGRSSEKAYDMVFDSGDRGRGEGERDAPRKERGRDDNQDRHRDSDRYRGKGRDKHRGRYSEGRSSHYRRSRSRSTSPRRRDYDQDRREKHRDRERGSGRDRDRDRDRRDRYERR</sequence>
<evidence type="ECO:0000259" key="13">
    <source>
        <dbReference type="PROSITE" id="PS50102"/>
    </source>
</evidence>